<evidence type="ECO:0000256" key="9">
    <source>
        <dbReference type="ARBA" id="ARBA00022777"/>
    </source>
</evidence>
<evidence type="ECO:0000256" key="11">
    <source>
        <dbReference type="ARBA" id="ARBA00023136"/>
    </source>
</evidence>
<evidence type="ECO:0000256" key="8">
    <source>
        <dbReference type="ARBA" id="ARBA00022741"/>
    </source>
</evidence>
<dbReference type="FunFam" id="3.80.10.10:FF:000542">
    <property type="entry name" value="Leucine-rich repeat protein kinase family protein"/>
    <property type="match status" value="1"/>
</dbReference>
<accession>A0A6J5VGK6</accession>
<keyword evidence="5" id="KW-0808">Transferase</keyword>
<evidence type="ECO:0000313" key="16">
    <source>
        <dbReference type="EMBL" id="CAB4285028.1"/>
    </source>
</evidence>
<dbReference type="SUPFAM" id="SSF52058">
    <property type="entry name" value="L domain-like"/>
    <property type="match status" value="1"/>
</dbReference>
<keyword evidence="4" id="KW-0433">Leucine-rich repeat</keyword>
<dbReference type="PANTHER" id="PTHR45974">
    <property type="entry name" value="RECEPTOR-LIKE PROTEIN 55"/>
    <property type="match status" value="1"/>
</dbReference>
<keyword evidence="3" id="KW-0723">Serine/threonine-protein kinase</keyword>
<dbReference type="GO" id="GO:0004674">
    <property type="term" value="F:protein serine/threonine kinase activity"/>
    <property type="evidence" value="ECO:0007669"/>
    <property type="project" value="UniProtKB-KW"/>
</dbReference>
<evidence type="ECO:0000256" key="13">
    <source>
        <dbReference type="SAM" id="Phobius"/>
    </source>
</evidence>
<keyword evidence="12" id="KW-0325">Glycoprotein</keyword>
<evidence type="ECO:0000256" key="3">
    <source>
        <dbReference type="ARBA" id="ARBA00022527"/>
    </source>
</evidence>
<keyword evidence="6" id="KW-0732">Signal</keyword>
<dbReference type="EC" id="2.7.11.1" evidence="2"/>
<dbReference type="Pfam" id="PF23598">
    <property type="entry name" value="LRR_14"/>
    <property type="match status" value="1"/>
</dbReference>
<protein>
    <recommendedName>
        <fullName evidence="2">non-specific serine/threonine protein kinase</fullName>
        <ecNumber evidence="2">2.7.11.1</ecNumber>
    </recommendedName>
</protein>
<keyword evidence="13" id="KW-1133">Transmembrane helix</keyword>
<keyword evidence="7" id="KW-0677">Repeat</keyword>
<dbReference type="InterPro" id="IPR013210">
    <property type="entry name" value="LRR_N_plant-typ"/>
</dbReference>
<keyword evidence="8" id="KW-0547">Nucleotide-binding</keyword>
<dbReference type="InterPro" id="IPR032675">
    <property type="entry name" value="LRR_dom_sf"/>
</dbReference>
<dbReference type="FunFam" id="3.80.10.10:FF:000363">
    <property type="entry name" value="Leucine-rich repeat family protein"/>
    <property type="match status" value="1"/>
</dbReference>
<sequence>MQLSPHSVEVKKVKGCTLQLLHTQKKKGEAKETKSLLSAFDILTMATMRMLLFLAIFYSAGICMISSVTDPNDGMFLHDLLFYLVDPAAVLLSLKNSWQNTPPSWDKSNDPCDSRWEGVTCNNSRVSGLGLSNMSLKGKLYGDIGGLTELRSLDLSFNPGLTGPLSPRLGNLKNLSILILAGCSFNGEIPDELGNLAELSFLALNSNNFSGAIPPSLGKLSKLYWLDLADNQLTGTIPISTYHSPGLDLLLKAKHFHLNKNQLSGVIPAKLFSSKMALIHLLLDGNRFTGTIPVTLGLIKTLEVLRLDTNALAGSVPSDLNNLTNVNELNLAHNYLSGPLPDLSGMNSLNYVDLSNNSFDPSEAPLWFSTLPSLTTLAIEFGSLQGVVPEKLFSLPNLQLVKLKYNAFNGTLNMGDSINPQLQLVDLQNNQISRIILDFSGTRFAAAVLVHQMLLSVSLPIKLQNLKWSIKMRAFGQLVENGAKVGMPVYSFI</sequence>
<keyword evidence="11 13" id="KW-0472">Membrane</keyword>
<keyword evidence="13" id="KW-0812">Transmembrane</keyword>
<evidence type="ECO:0000259" key="14">
    <source>
        <dbReference type="Pfam" id="PF08263"/>
    </source>
</evidence>
<evidence type="ECO:0000256" key="1">
    <source>
        <dbReference type="ARBA" id="ARBA00004370"/>
    </source>
</evidence>
<evidence type="ECO:0000256" key="12">
    <source>
        <dbReference type="ARBA" id="ARBA00023180"/>
    </source>
</evidence>
<proteinExistence type="predicted"/>
<keyword evidence="10" id="KW-0067">ATP-binding</keyword>
<gene>
    <name evidence="16" type="ORF">CURHAP_LOCUS40715</name>
</gene>
<reference evidence="16 17" key="1">
    <citation type="submission" date="2020-05" db="EMBL/GenBank/DDBJ databases">
        <authorList>
            <person name="Campoy J."/>
            <person name="Schneeberger K."/>
            <person name="Spophaly S."/>
        </authorList>
    </citation>
    <scope>NUCLEOTIDE SEQUENCE [LARGE SCALE GENOMIC DNA]</scope>
    <source>
        <strain evidence="16">PruArmRojPasFocal</strain>
    </source>
</reference>
<dbReference type="Gene3D" id="3.80.10.10">
    <property type="entry name" value="Ribonuclease Inhibitor"/>
    <property type="match status" value="3"/>
</dbReference>
<evidence type="ECO:0000256" key="7">
    <source>
        <dbReference type="ARBA" id="ARBA00022737"/>
    </source>
</evidence>
<evidence type="ECO:0000256" key="2">
    <source>
        <dbReference type="ARBA" id="ARBA00012513"/>
    </source>
</evidence>
<dbReference type="EMBL" id="CAEKDK010000006">
    <property type="protein sequence ID" value="CAB4285028.1"/>
    <property type="molecule type" value="Genomic_DNA"/>
</dbReference>
<feature type="transmembrane region" description="Helical" evidence="13">
    <location>
        <begin position="50"/>
        <end position="69"/>
    </location>
</feature>
<feature type="domain" description="Disease resistance R13L4/SHOC-2-like LRR" evidence="15">
    <location>
        <begin position="167"/>
        <end position="430"/>
    </location>
</feature>
<name>A0A6J5VGK6_PRUAR</name>
<evidence type="ECO:0000259" key="15">
    <source>
        <dbReference type="Pfam" id="PF23598"/>
    </source>
</evidence>
<comment type="subcellular location">
    <subcellularLocation>
        <location evidence="1">Membrane</location>
    </subcellularLocation>
</comment>
<dbReference type="InterPro" id="IPR055414">
    <property type="entry name" value="LRR_R13L4/SHOC2-like"/>
</dbReference>
<dbReference type="GO" id="GO:0005524">
    <property type="term" value="F:ATP binding"/>
    <property type="evidence" value="ECO:0007669"/>
    <property type="project" value="UniProtKB-KW"/>
</dbReference>
<evidence type="ECO:0000256" key="6">
    <source>
        <dbReference type="ARBA" id="ARBA00022729"/>
    </source>
</evidence>
<dbReference type="AlphaFoldDB" id="A0A6J5VGK6"/>
<feature type="domain" description="Leucine-rich repeat-containing N-terminal plant-type" evidence="14">
    <location>
        <begin position="89"/>
        <end position="122"/>
    </location>
</feature>
<dbReference type="Proteomes" id="UP000507222">
    <property type="component" value="Unassembled WGS sequence"/>
</dbReference>
<keyword evidence="9" id="KW-0418">Kinase</keyword>
<dbReference type="Pfam" id="PF08263">
    <property type="entry name" value="LRRNT_2"/>
    <property type="match status" value="1"/>
</dbReference>
<dbReference type="GO" id="GO:0016020">
    <property type="term" value="C:membrane"/>
    <property type="evidence" value="ECO:0007669"/>
    <property type="project" value="UniProtKB-SubCell"/>
</dbReference>
<evidence type="ECO:0000256" key="10">
    <source>
        <dbReference type="ARBA" id="ARBA00022840"/>
    </source>
</evidence>
<organism evidence="16 17">
    <name type="scientific">Prunus armeniaca</name>
    <name type="common">Apricot</name>
    <name type="synonym">Armeniaca vulgaris</name>
    <dbReference type="NCBI Taxonomy" id="36596"/>
    <lineage>
        <taxon>Eukaryota</taxon>
        <taxon>Viridiplantae</taxon>
        <taxon>Streptophyta</taxon>
        <taxon>Embryophyta</taxon>
        <taxon>Tracheophyta</taxon>
        <taxon>Spermatophyta</taxon>
        <taxon>Magnoliopsida</taxon>
        <taxon>eudicotyledons</taxon>
        <taxon>Gunneridae</taxon>
        <taxon>Pentapetalae</taxon>
        <taxon>rosids</taxon>
        <taxon>fabids</taxon>
        <taxon>Rosales</taxon>
        <taxon>Rosaceae</taxon>
        <taxon>Amygdaloideae</taxon>
        <taxon>Amygdaleae</taxon>
        <taxon>Prunus</taxon>
    </lineage>
</organism>
<evidence type="ECO:0000313" key="17">
    <source>
        <dbReference type="Proteomes" id="UP000507222"/>
    </source>
</evidence>
<evidence type="ECO:0000256" key="4">
    <source>
        <dbReference type="ARBA" id="ARBA00022614"/>
    </source>
</evidence>
<dbReference type="PANTHER" id="PTHR45974:SF242">
    <property type="entry name" value="LEUCINE-RICH REPEAT PROTEIN KINASE FAMILY PROTEIN"/>
    <property type="match status" value="1"/>
</dbReference>
<evidence type="ECO:0000256" key="5">
    <source>
        <dbReference type="ARBA" id="ARBA00022679"/>
    </source>
</evidence>